<evidence type="ECO:0000313" key="3">
    <source>
        <dbReference type="Proteomes" id="UP000015241"/>
    </source>
</evidence>
<reference evidence="2 3" key="1">
    <citation type="journal article" date="2012" name="Science">
        <title>The Paleozoic origin of enzymatic lignin decomposition reconstructed from 31 fungal genomes.</title>
        <authorList>
            <person name="Floudas D."/>
            <person name="Binder M."/>
            <person name="Riley R."/>
            <person name="Barry K."/>
            <person name="Blanchette R.A."/>
            <person name="Henrissat B."/>
            <person name="Martinez A.T."/>
            <person name="Otillar R."/>
            <person name="Spatafora J.W."/>
            <person name="Yadav J.S."/>
            <person name="Aerts A."/>
            <person name="Benoit I."/>
            <person name="Boyd A."/>
            <person name="Carlson A."/>
            <person name="Copeland A."/>
            <person name="Coutinho P.M."/>
            <person name="de Vries R.P."/>
            <person name="Ferreira P."/>
            <person name="Findley K."/>
            <person name="Foster B."/>
            <person name="Gaskell J."/>
            <person name="Glotzer D."/>
            <person name="Gorecki P."/>
            <person name="Heitman J."/>
            <person name="Hesse C."/>
            <person name="Hori C."/>
            <person name="Igarashi K."/>
            <person name="Jurgens J.A."/>
            <person name="Kallen N."/>
            <person name="Kersten P."/>
            <person name="Kohler A."/>
            <person name="Kuees U."/>
            <person name="Kumar T.K.A."/>
            <person name="Kuo A."/>
            <person name="LaButti K."/>
            <person name="Larrondo L.F."/>
            <person name="Lindquist E."/>
            <person name="Ling A."/>
            <person name="Lombard V."/>
            <person name="Lucas S."/>
            <person name="Lundell T."/>
            <person name="Martin R."/>
            <person name="McLaughlin D.J."/>
            <person name="Morgenstern I."/>
            <person name="Morin E."/>
            <person name="Murat C."/>
            <person name="Nagy L.G."/>
            <person name="Nolan M."/>
            <person name="Ohm R.A."/>
            <person name="Patyshakuliyeva A."/>
            <person name="Rokas A."/>
            <person name="Ruiz-Duenas F.J."/>
            <person name="Sabat G."/>
            <person name="Salamov A."/>
            <person name="Samejima M."/>
            <person name="Schmutz J."/>
            <person name="Slot J.C."/>
            <person name="St John F."/>
            <person name="Stenlid J."/>
            <person name="Sun H."/>
            <person name="Sun S."/>
            <person name="Syed K."/>
            <person name="Tsang A."/>
            <person name="Wiebenga A."/>
            <person name="Young D."/>
            <person name="Pisabarro A."/>
            <person name="Eastwood D.C."/>
            <person name="Martin F."/>
            <person name="Cullen D."/>
            <person name="Grigoriev I.V."/>
            <person name="Hibbett D.S."/>
        </authorList>
    </citation>
    <scope>NUCLEOTIDE SEQUENCE</scope>
    <source>
        <strain evidence="3">FP-58527</strain>
    </source>
</reference>
<feature type="region of interest" description="Disordered" evidence="1">
    <location>
        <begin position="232"/>
        <end position="301"/>
    </location>
</feature>
<dbReference type="HOGENOM" id="CLU_571118_0_0_1"/>
<feature type="compositionally biased region" description="Basic and acidic residues" evidence="1">
    <location>
        <begin position="181"/>
        <end position="195"/>
    </location>
</feature>
<dbReference type="Proteomes" id="UP000015241">
    <property type="component" value="Unassembled WGS sequence"/>
</dbReference>
<evidence type="ECO:0000313" key="2">
    <source>
        <dbReference type="EMBL" id="EPS94962.1"/>
    </source>
</evidence>
<dbReference type="eggNOG" id="ENOG502RCRC">
    <property type="taxonomic scope" value="Eukaryota"/>
</dbReference>
<name>S8DQK3_FOMSC</name>
<dbReference type="InParanoid" id="S8DQK3"/>
<dbReference type="EMBL" id="KE504218">
    <property type="protein sequence ID" value="EPS94962.1"/>
    <property type="molecule type" value="Genomic_DNA"/>
</dbReference>
<protein>
    <submittedName>
        <fullName evidence="2">Uncharacterized protein</fullName>
    </submittedName>
</protein>
<evidence type="ECO:0000256" key="1">
    <source>
        <dbReference type="SAM" id="MobiDB-lite"/>
    </source>
</evidence>
<dbReference type="AlphaFoldDB" id="S8DQK3"/>
<dbReference type="STRING" id="743788.S8DQK3"/>
<feature type="compositionally biased region" description="Pro residues" evidence="1">
    <location>
        <begin position="239"/>
        <end position="255"/>
    </location>
</feature>
<dbReference type="OrthoDB" id="3070390at2759"/>
<gene>
    <name evidence="2" type="ORF">FOMPIDRAFT_1054588</name>
</gene>
<feature type="compositionally biased region" description="Basic and acidic residues" evidence="1">
    <location>
        <begin position="259"/>
        <end position="272"/>
    </location>
</feature>
<feature type="compositionally biased region" description="Basic and acidic residues" evidence="1">
    <location>
        <begin position="158"/>
        <end position="173"/>
    </location>
</feature>
<sequence>MATTIFIYYRGAKTRSFRTMERISVYMEDFVYGDIKALGLPRPSRHDCVYAERAGAVKCWFPDADYDFDERLDDAFAAIRPEALCDLSIATVSMLTKSRGGKPTYISAPGVRNRAAHGGPALQESQLLLPIPEEGADPGHGKEAFGALSTTMTNVVRQPREKRQGESDQERSSDPIVTEKQSPDTRGEIPRIVRDKRLDDINTSLTTVSSGLTNTRDDPVPPVLDRVVGTSSSVEVEVPLPPALSSPARPSPPTSTPRACEDTVKVETREIDEPPLSGPSSAPPAEAPVEPCSPSLLATAPTSPATSVFSVRSASSEATSASTSSMPGGPAVDIDDVRRELQDVLQQISALAARESALVARLGRLGASGASGPHSAFQIKGAEESAGIDKDGSAATSDSEEVLDTLRFQLHAALEERRAAAYAAYDERQRRVAAENALADVRRECSAPFVVPALMDALIGISALADAFMAVDDIGAGV</sequence>
<proteinExistence type="predicted"/>
<feature type="region of interest" description="Disordered" evidence="1">
    <location>
        <begin position="150"/>
        <end position="195"/>
    </location>
</feature>
<accession>S8DQK3</accession>
<organism evidence="2 3">
    <name type="scientific">Fomitopsis schrenkii</name>
    <name type="common">Brown rot fungus</name>
    <dbReference type="NCBI Taxonomy" id="2126942"/>
    <lineage>
        <taxon>Eukaryota</taxon>
        <taxon>Fungi</taxon>
        <taxon>Dikarya</taxon>
        <taxon>Basidiomycota</taxon>
        <taxon>Agaricomycotina</taxon>
        <taxon>Agaricomycetes</taxon>
        <taxon>Polyporales</taxon>
        <taxon>Fomitopsis</taxon>
    </lineage>
</organism>
<keyword evidence="3" id="KW-1185">Reference proteome</keyword>